<dbReference type="GO" id="GO:0051642">
    <property type="term" value="P:centrosome localization"/>
    <property type="evidence" value="ECO:0007669"/>
    <property type="project" value="TreeGrafter"/>
</dbReference>
<dbReference type="InterPro" id="IPR033494">
    <property type="entry name" value="NUDE"/>
</dbReference>
<name>A0A9N8ZK65_9GLOM</name>
<dbReference type="EMBL" id="CAJVPK010000351">
    <property type="protein sequence ID" value="CAG8498464.1"/>
    <property type="molecule type" value="Genomic_DNA"/>
</dbReference>
<dbReference type="GO" id="GO:0007020">
    <property type="term" value="P:microtubule nucleation"/>
    <property type="evidence" value="ECO:0007669"/>
    <property type="project" value="TreeGrafter"/>
</dbReference>
<dbReference type="GO" id="GO:0000132">
    <property type="term" value="P:establishment of mitotic spindle orientation"/>
    <property type="evidence" value="ECO:0007669"/>
    <property type="project" value="TreeGrafter"/>
</dbReference>
<keyword evidence="2 3" id="KW-0175">Coiled coil</keyword>
<dbReference type="Gene3D" id="6.10.250.1080">
    <property type="match status" value="1"/>
</dbReference>
<keyword evidence="5" id="KW-1185">Reference proteome</keyword>
<evidence type="ECO:0000256" key="2">
    <source>
        <dbReference type="ARBA" id="ARBA00023054"/>
    </source>
</evidence>
<accession>A0A9N8ZK65</accession>
<dbReference type="GO" id="GO:0007059">
    <property type="term" value="P:chromosome segregation"/>
    <property type="evidence" value="ECO:0007669"/>
    <property type="project" value="TreeGrafter"/>
</dbReference>
<reference evidence="4" key="1">
    <citation type="submission" date="2021-06" db="EMBL/GenBank/DDBJ databases">
        <authorList>
            <person name="Kallberg Y."/>
            <person name="Tangrot J."/>
            <person name="Rosling A."/>
        </authorList>
    </citation>
    <scope>NUCLEOTIDE SEQUENCE</scope>
    <source>
        <strain evidence="4">AZ414A</strain>
    </source>
</reference>
<comment type="caution">
    <text evidence="4">The sequence shown here is derived from an EMBL/GenBank/DDBJ whole genome shotgun (WGS) entry which is preliminary data.</text>
</comment>
<organism evidence="4 5">
    <name type="scientific">Diversispora eburnea</name>
    <dbReference type="NCBI Taxonomy" id="1213867"/>
    <lineage>
        <taxon>Eukaryota</taxon>
        <taxon>Fungi</taxon>
        <taxon>Fungi incertae sedis</taxon>
        <taxon>Mucoromycota</taxon>
        <taxon>Glomeromycotina</taxon>
        <taxon>Glomeromycetes</taxon>
        <taxon>Diversisporales</taxon>
        <taxon>Diversisporaceae</taxon>
        <taxon>Diversispora</taxon>
    </lineage>
</organism>
<evidence type="ECO:0000256" key="1">
    <source>
        <dbReference type="ARBA" id="ARBA00007429"/>
    </source>
</evidence>
<dbReference type="GO" id="GO:0047496">
    <property type="term" value="P:vesicle transport along microtubule"/>
    <property type="evidence" value="ECO:0007669"/>
    <property type="project" value="TreeGrafter"/>
</dbReference>
<dbReference type="PANTHER" id="PTHR10921:SF1">
    <property type="entry name" value="NUCLEAR DISTRIBUTION PROTEIN NUDE HOMOLOG"/>
    <property type="match status" value="1"/>
</dbReference>
<dbReference type="GO" id="GO:0005871">
    <property type="term" value="C:kinesin complex"/>
    <property type="evidence" value="ECO:0007669"/>
    <property type="project" value="TreeGrafter"/>
</dbReference>
<dbReference type="PANTHER" id="PTHR10921">
    <property type="entry name" value="NUCLEAR DISTRIBUTION PROTEIN NUDE HOMOLOG 1"/>
    <property type="match status" value="1"/>
</dbReference>
<comment type="similarity">
    <text evidence="1">Belongs to the nudE family.</text>
</comment>
<dbReference type="GO" id="GO:0008017">
    <property type="term" value="F:microtubule binding"/>
    <property type="evidence" value="ECO:0007669"/>
    <property type="project" value="InterPro"/>
</dbReference>
<dbReference type="Proteomes" id="UP000789706">
    <property type="component" value="Unassembled WGS sequence"/>
</dbReference>
<dbReference type="OrthoDB" id="5877028at2759"/>
<evidence type="ECO:0000313" key="4">
    <source>
        <dbReference type="EMBL" id="CAG8498464.1"/>
    </source>
</evidence>
<proteinExistence type="inferred from homology"/>
<evidence type="ECO:0000313" key="5">
    <source>
        <dbReference type="Proteomes" id="UP000789706"/>
    </source>
</evidence>
<evidence type="ECO:0000256" key="3">
    <source>
        <dbReference type="SAM" id="Coils"/>
    </source>
</evidence>
<gene>
    <name evidence="4" type="ORF">DEBURN_LOCUS4548</name>
</gene>
<sequence length="241" mass="29338">MTERTFETVEKEMEEEIQFYKEKIEILETEKEEIQIELEEFRITSHEYEDDLVHELEASEKRNSELKVKIETSNNEVNHWKTKYNQIRSDDNATTMRIEKMERELENLKEKKEMYNNQIRELELENDDLERITKSSLQDMEYKYNELIEQIAVHEIESEDRYHLTLEKIELEEKDRLIKEVQRLRNELRDVTLELTIKKNKEVNYEQPSISFKVPIISKSIKTVKGKVKKVFKTRKEEQMD</sequence>
<protein>
    <submittedName>
        <fullName evidence="4">9008_t:CDS:1</fullName>
    </submittedName>
</protein>
<dbReference type="GO" id="GO:0000776">
    <property type="term" value="C:kinetochore"/>
    <property type="evidence" value="ECO:0007669"/>
    <property type="project" value="TreeGrafter"/>
</dbReference>
<dbReference type="AlphaFoldDB" id="A0A9N8ZK65"/>
<feature type="coiled-coil region" evidence="3">
    <location>
        <begin position="10"/>
        <end position="201"/>
    </location>
</feature>